<name>A0A452H1F1_9SAUR</name>
<dbReference type="GO" id="GO:0007189">
    <property type="term" value="P:adenylate cyclase-activating G protein-coupled receptor signaling pathway"/>
    <property type="evidence" value="ECO:0007669"/>
    <property type="project" value="TreeGrafter"/>
</dbReference>
<dbReference type="GO" id="GO:0004930">
    <property type="term" value="F:G protein-coupled receptor activity"/>
    <property type="evidence" value="ECO:0007669"/>
    <property type="project" value="InterPro"/>
</dbReference>
<sequence length="145" mass="15698">MNSQCVCIDSNPVPHRKAEDGSSTPLCPDPPDPIALHRVIVTGSLHLPLSRLLTFKAIAQLFLLGCTWSLGLLQVGPAAMVMAYLFTILSSLQEAFIFLVHCLLNGQVMPAAHQCPPSTFTGLAGTGVSARSYPKMRDFRPRLLI</sequence>
<feature type="transmembrane region" description="Helical" evidence="5">
    <location>
        <begin position="57"/>
        <end position="75"/>
    </location>
</feature>
<dbReference type="AlphaFoldDB" id="A0A452H1F1"/>
<keyword evidence="2 5" id="KW-0812">Transmembrane</keyword>
<dbReference type="InterPro" id="IPR000832">
    <property type="entry name" value="GPCR_2_secretin-like"/>
</dbReference>
<accession>A0A452H1F1</accession>
<evidence type="ECO:0000256" key="5">
    <source>
        <dbReference type="SAM" id="Phobius"/>
    </source>
</evidence>
<dbReference type="Pfam" id="PF00002">
    <property type="entry name" value="7tm_2"/>
    <property type="match status" value="1"/>
</dbReference>
<reference evidence="6" key="3">
    <citation type="submission" date="2025-09" db="UniProtKB">
        <authorList>
            <consortium name="Ensembl"/>
        </authorList>
    </citation>
    <scope>IDENTIFICATION</scope>
</reference>
<protein>
    <submittedName>
        <fullName evidence="6">Uncharacterized protein</fullName>
    </submittedName>
</protein>
<organism evidence="6 7">
    <name type="scientific">Gopherus agassizii</name>
    <name type="common">Agassiz's desert tortoise</name>
    <dbReference type="NCBI Taxonomy" id="38772"/>
    <lineage>
        <taxon>Eukaryota</taxon>
        <taxon>Metazoa</taxon>
        <taxon>Chordata</taxon>
        <taxon>Craniata</taxon>
        <taxon>Vertebrata</taxon>
        <taxon>Euteleostomi</taxon>
        <taxon>Archelosauria</taxon>
        <taxon>Testudinata</taxon>
        <taxon>Testudines</taxon>
        <taxon>Cryptodira</taxon>
        <taxon>Durocryptodira</taxon>
        <taxon>Testudinoidea</taxon>
        <taxon>Testudinidae</taxon>
        <taxon>Gopherus</taxon>
    </lineage>
</organism>
<dbReference type="Gene3D" id="1.20.1070.10">
    <property type="entry name" value="Rhodopsin 7-helix transmembrane proteins"/>
    <property type="match status" value="1"/>
</dbReference>
<keyword evidence="4 5" id="KW-0472">Membrane</keyword>
<evidence type="ECO:0000256" key="2">
    <source>
        <dbReference type="ARBA" id="ARBA00022692"/>
    </source>
</evidence>
<reference evidence="7" key="1">
    <citation type="journal article" date="2017" name="PLoS ONE">
        <title>The Agassiz's desert tortoise genome provides a resource for the conservation of a threatened species.</title>
        <authorList>
            <person name="Tollis M."/>
            <person name="DeNardo D.F."/>
            <person name="Cornelius J.A."/>
            <person name="Dolby G.A."/>
            <person name="Edwards T."/>
            <person name="Henen B.T."/>
            <person name="Karl A.E."/>
            <person name="Murphy R.W."/>
            <person name="Kusumi K."/>
        </authorList>
    </citation>
    <scope>NUCLEOTIDE SEQUENCE [LARGE SCALE GENOMIC DNA]</scope>
</reference>
<proteinExistence type="predicted"/>
<keyword evidence="3 5" id="KW-1133">Transmembrane helix</keyword>
<keyword evidence="7" id="KW-1185">Reference proteome</keyword>
<comment type="subcellular location">
    <subcellularLocation>
        <location evidence="1">Membrane</location>
        <topology evidence="1">Multi-pass membrane protein</topology>
    </subcellularLocation>
</comment>
<evidence type="ECO:0000256" key="3">
    <source>
        <dbReference type="ARBA" id="ARBA00022989"/>
    </source>
</evidence>
<reference evidence="6" key="2">
    <citation type="submission" date="2025-08" db="UniProtKB">
        <authorList>
            <consortium name="Ensembl"/>
        </authorList>
    </citation>
    <scope>IDENTIFICATION</scope>
</reference>
<evidence type="ECO:0000313" key="7">
    <source>
        <dbReference type="Proteomes" id="UP000291020"/>
    </source>
</evidence>
<dbReference type="PANTHER" id="PTHR12011:SF455">
    <property type="entry name" value="ADHESION G PROTEIN-COUPLED RECEPTOR E3"/>
    <property type="match status" value="1"/>
</dbReference>
<evidence type="ECO:0000256" key="4">
    <source>
        <dbReference type="ARBA" id="ARBA00023136"/>
    </source>
</evidence>
<dbReference type="Ensembl" id="ENSGAGT00000009559.1">
    <property type="protein sequence ID" value="ENSGAGP00000008302.1"/>
    <property type="gene ID" value="ENSGAGG00000006597.1"/>
</dbReference>
<evidence type="ECO:0000313" key="6">
    <source>
        <dbReference type="Ensembl" id="ENSGAGP00000008302.1"/>
    </source>
</evidence>
<dbReference type="PANTHER" id="PTHR12011">
    <property type="entry name" value="ADHESION G-PROTEIN COUPLED RECEPTOR"/>
    <property type="match status" value="1"/>
</dbReference>
<dbReference type="GO" id="GO:0005886">
    <property type="term" value="C:plasma membrane"/>
    <property type="evidence" value="ECO:0007669"/>
    <property type="project" value="TreeGrafter"/>
</dbReference>
<evidence type="ECO:0000256" key="1">
    <source>
        <dbReference type="ARBA" id="ARBA00004141"/>
    </source>
</evidence>
<dbReference type="STRING" id="38772.ENSGAGP00000008302"/>
<dbReference type="Proteomes" id="UP000291020">
    <property type="component" value="Unassembled WGS sequence"/>
</dbReference>